<comment type="caution">
    <text evidence="7">The sequence shown here is derived from an EMBL/GenBank/DDBJ whole genome shotgun (WGS) entry which is preliminary data.</text>
</comment>
<keyword evidence="2" id="KW-0805">Transcription regulation</keyword>
<name>A0A4T3F1S8_9SPHN</name>
<evidence type="ECO:0000259" key="6">
    <source>
        <dbReference type="Pfam" id="PF08281"/>
    </source>
</evidence>
<dbReference type="EMBL" id="SSHH01000001">
    <property type="protein sequence ID" value="TIX51116.1"/>
    <property type="molecule type" value="Genomic_DNA"/>
</dbReference>
<dbReference type="InterPro" id="IPR039425">
    <property type="entry name" value="RNA_pol_sigma-70-like"/>
</dbReference>
<dbReference type="Pfam" id="PF04542">
    <property type="entry name" value="Sigma70_r2"/>
    <property type="match status" value="1"/>
</dbReference>
<evidence type="ECO:0000256" key="2">
    <source>
        <dbReference type="ARBA" id="ARBA00023015"/>
    </source>
</evidence>
<evidence type="ECO:0000256" key="4">
    <source>
        <dbReference type="ARBA" id="ARBA00023163"/>
    </source>
</evidence>
<evidence type="ECO:0000313" key="8">
    <source>
        <dbReference type="Proteomes" id="UP000309389"/>
    </source>
</evidence>
<dbReference type="Pfam" id="PF08281">
    <property type="entry name" value="Sigma70_r4_2"/>
    <property type="match status" value="1"/>
</dbReference>
<dbReference type="NCBIfam" id="TIGR02937">
    <property type="entry name" value="sigma70-ECF"/>
    <property type="match status" value="1"/>
</dbReference>
<evidence type="ECO:0000256" key="1">
    <source>
        <dbReference type="ARBA" id="ARBA00010641"/>
    </source>
</evidence>
<accession>A0A4T3F1S8</accession>
<feature type="domain" description="RNA polymerase sigma factor 70 region 4 type 2" evidence="6">
    <location>
        <begin position="145"/>
        <end position="193"/>
    </location>
</feature>
<keyword evidence="3" id="KW-0731">Sigma factor</keyword>
<dbReference type="SUPFAM" id="SSF88659">
    <property type="entry name" value="Sigma3 and sigma4 domains of RNA polymerase sigma factors"/>
    <property type="match status" value="1"/>
</dbReference>
<organism evidence="7 8">
    <name type="scientific">Alteraurantiacibacter aquimixticola</name>
    <dbReference type="NCBI Taxonomy" id="2489173"/>
    <lineage>
        <taxon>Bacteria</taxon>
        <taxon>Pseudomonadati</taxon>
        <taxon>Pseudomonadota</taxon>
        <taxon>Alphaproteobacteria</taxon>
        <taxon>Sphingomonadales</taxon>
        <taxon>Erythrobacteraceae</taxon>
        <taxon>Alteraurantiacibacter</taxon>
    </lineage>
</organism>
<dbReference type="AlphaFoldDB" id="A0A4T3F1S8"/>
<dbReference type="GO" id="GO:0016987">
    <property type="term" value="F:sigma factor activity"/>
    <property type="evidence" value="ECO:0007669"/>
    <property type="project" value="UniProtKB-KW"/>
</dbReference>
<protein>
    <submittedName>
        <fullName evidence="7">Sigma-70 family RNA polymerase sigma factor</fullName>
    </submittedName>
</protein>
<sequence>MSRTVFSLQNDVDNTPPVTLATNWVHSGQPEAWRTGGVGGMKQLLLEMHGDLKRFALSRQCDPDEIDDLLQDLFVKLTTGKTGPVANPRAYLYQMTNNLILDRRRGKRRQERRDDAWARASFGHELRNDPAASPERTAIDRHLLAQVDAAIAAMPDRRAEILRRFRIDGQTQQHIATELGISLSAVEKHLQKAYHVLLELREELENEPGQEVV</sequence>
<dbReference type="OrthoDB" id="7447094at2"/>
<dbReference type="PANTHER" id="PTHR43133">
    <property type="entry name" value="RNA POLYMERASE ECF-TYPE SIGMA FACTO"/>
    <property type="match status" value="1"/>
</dbReference>
<dbReference type="InterPro" id="IPR007627">
    <property type="entry name" value="RNA_pol_sigma70_r2"/>
</dbReference>
<dbReference type="Gene3D" id="1.10.10.10">
    <property type="entry name" value="Winged helix-like DNA-binding domain superfamily/Winged helix DNA-binding domain"/>
    <property type="match status" value="1"/>
</dbReference>
<keyword evidence="8" id="KW-1185">Reference proteome</keyword>
<dbReference type="GO" id="GO:0003677">
    <property type="term" value="F:DNA binding"/>
    <property type="evidence" value="ECO:0007669"/>
    <property type="project" value="InterPro"/>
</dbReference>
<reference evidence="7 8" key="1">
    <citation type="submission" date="2019-04" db="EMBL/GenBank/DDBJ databases">
        <title>Altererythrobacter aquimixticola sp. nov., isolated from sediment of junction between the ocean and a freshwater spring.</title>
        <authorList>
            <person name="Yoon J.-H."/>
        </authorList>
    </citation>
    <scope>NUCLEOTIDE SEQUENCE [LARGE SCALE GENOMIC DNA]</scope>
    <source>
        <strain evidence="7 8">SSKS-13</strain>
    </source>
</reference>
<dbReference type="PANTHER" id="PTHR43133:SF63">
    <property type="entry name" value="RNA POLYMERASE SIGMA FACTOR FECI-RELATED"/>
    <property type="match status" value="1"/>
</dbReference>
<dbReference type="Gene3D" id="1.10.1740.10">
    <property type="match status" value="1"/>
</dbReference>
<dbReference type="SUPFAM" id="SSF88946">
    <property type="entry name" value="Sigma2 domain of RNA polymerase sigma factors"/>
    <property type="match status" value="1"/>
</dbReference>
<evidence type="ECO:0000259" key="5">
    <source>
        <dbReference type="Pfam" id="PF04542"/>
    </source>
</evidence>
<dbReference type="InterPro" id="IPR014284">
    <property type="entry name" value="RNA_pol_sigma-70_dom"/>
</dbReference>
<keyword evidence="4" id="KW-0804">Transcription</keyword>
<dbReference type="Proteomes" id="UP000309389">
    <property type="component" value="Unassembled WGS sequence"/>
</dbReference>
<evidence type="ECO:0000256" key="3">
    <source>
        <dbReference type="ARBA" id="ARBA00023082"/>
    </source>
</evidence>
<dbReference type="GO" id="GO:0006352">
    <property type="term" value="P:DNA-templated transcription initiation"/>
    <property type="evidence" value="ECO:0007669"/>
    <property type="project" value="InterPro"/>
</dbReference>
<dbReference type="InterPro" id="IPR013324">
    <property type="entry name" value="RNA_pol_sigma_r3/r4-like"/>
</dbReference>
<proteinExistence type="inferred from homology"/>
<feature type="domain" description="RNA polymerase sigma-70 region 2" evidence="5">
    <location>
        <begin position="48"/>
        <end position="109"/>
    </location>
</feature>
<dbReference type="InterPro" id="IPR036388">
    <property type="entry name" value="WH-like_DNA-bd_sf"/>
</dbReference>
<gene>
    <name evidence="7" type="ORF">E5222_01140</name>
</gene>
<dbReference type="InterPro" id="IPR013249">
    <property type="entry name" value="RNA_pol_sigma70_r4_t2"/>
</dbReference>
<evidence type="ECO:0000313" key="7">
    <source>
        <dbReference type="EMBL" id="TIX51116.1"/>
    </source>
</evidence>
<comment type="similarity">
    <text evidence="1">Belongs to the sigma-70 factor family. ECF subfamily.</text>
</comment>
<dbReference type="InterPro" id="IPR013325">
    <property type="entry name" value="RNA_pol_sigma_r2"/>
</dbReference>